<organism evidence="1 2">
    <name type="scientific">Candidatus Regiella insecticola 5.15</name>
    <dbReference type="NCBI Taxonomy" id="1005043"/>
    <lineage>
        <taxon>Bacteria</taxon>
        <taxon>Pseudomonadati</taxon>
        <taxon>Pseudomonadota</taxon>
        <taxon>Gammaproteobacteria</taxon>
        <taxon>Enterobacterales</taxon>
        <taxon>Enterobacteriaceae</taxon>
        <taxon>aphid secondary symbionts</taxon>
        <taxon>Candidatus Regiella</taxon>
    </lineage>
</organism>
<accession>G2H1H6</accession>
<sequence>MKEMPQNKLRESNVISVEKSKRNMIPLKKDMTSLLSIHKDRELFFSI</sequence>
<gene>
    <name evidence="1" type="ORF">Rin_00019190</name>
</gene>
<keyword evidence="2" id="KW-1185">Reference proteome</keyword>
<proteinExistence type="predicted"/>
<dbReference type="AlphaFoldDB" id="G2H1H6"/>
<evidence type="ECO:0000313" key="2">
    <source>
        <dbReference type="Proteomes" id="UP000004116"/>
    </source>
</evidence>
<dbReference type="EMBL" id="AGCA01000447">
    <property type="protein sequence ID" value="EGY28152.1"/>
    <property type="molecule type" value="Genomic_DNA"/>
</dbReference>
<dbReference type="Proteomes" id="UP000004116">
    <property type="component" value="Unassembled WGS sequence"/>
</dbReference>
<reference evidence="1 2" key="1">
    <citation type="journal article" date="2012" name="Genome Res.">
        <title>Genomic basis of endosymbiont-conferred protection against an insect parasitoid.</title>
        <authorList>
            <person name="Hansen A.K."/>
            <person name="Vorburger C."/>
            <person name="Moran N.A."/>
        </authorList>
    </citation>
    <scope>NUCLEOTIDE SEQUENCE [LARGE SCALE GENOMIC DNA]</scope>
    <source>
        <strain evidence="2">R5.15</strain>
    </source>
</reference>
<comment type="caution">
    <text evidence="1">The sequence shown here is derived from an EMBL/GenBank/DDBJ whole genome shotgun (WGS) entry which is preliminary data.</text>
</comment>
<name>G2H1H6_9ENTR</name>
<evidence type="ECO:0000313" key="1">
    <source>
        <dbReference type="EMBL" id="EGY28152.1"/>
    </source>
</evidence>
<protein>
    <submittedName>
        <fullName evidence="1">Uncharacterized protein</fullName>
    </submittedName>
</protein>